<organism evidence="1 2">
    <name type="scientific">Anas platyrhynchos</name>
    <name type="common">Mallard</name>
    <name type="synonym">Anas boschas</name>
    <dbReference type="NCBI Taxonomy" id="8839"/>
    <lineage>
        <taxon>Eukaryota</taxon>
        <taxon>Metazoa</taxon>
        <taxon>Chordata</taxon>
        <taxon>Craniata</taxon>
        <taxon>Vertebrata</taxon>
        <taxon>Euteleostomi</taxon>
        <taxon>Archelosauria</taxon>
        <taxon>Archosauria</taxon>
        <taxon>Dinosauria</taxon>
        <taxon>Saurischia</taxon>
        <taxon>Theropoda</taxon>
        <taxon>Coelurosauria</taxon>
        <taxon>Aves</taxon>
        <taxon>Neognathae</taxon>
        <taxon>Galloanserae</taxon>
        <taxon>Anseriformes</taxon>
        <taxon>Anatidae</taxon>
        <taxon>Anatinae</taxon>
        <taxon>Anas</taxon>
    </lineage>
</organism>
<protein>
    <submittedName>
        <fullName evidence="1">Uncharacterized protein</fullName>
    </submittedName>
</protein>
<proteinExistence type="predicted"/>
<dbReference type="AlphaFoldDB" id="R0KP67"/>
<evidence type="ECO:0000313" key="1">
    <source>
        <dbReference type="EMBL" id="EOA95023.1"/>
    </source>
</evidence>
<accession>R0KP67</accession>
<sequence length="73" mass="8376">MRLKVTEHSIQDYIKRKKDLYSDALEKAVINSNTGITNSLFSLVPCVEIKMLVQPTLKQLLKHVSKCKQPLHL</sequence>
<keyword evidence="2" id="KW-1185">Reference proteome</keyword>
<name>R0KP67_ANAPL</name>
<dbReference type="Proteomes" id="UP000296049">
    <property type="component" value="Unassembled WGS sequence"/>
</dbReference>
<dbReference type="EMBL" id="KB744465">
    <property type="protein sequence ID" value="EOA95023.1"/>
    <property type="molecule type" value="Genomic_DNA"/>
</dbReference>
<gene>
    <name evidence="1" type="ORF">Anapl_12461</name>
</gene>
<evidence type="ECO:0000313" key="2">
    <source>
        <dbReference type="Proteomes" id="UP000296049"/>
    </source>
</evidence>
<reference evidence="2" key="1">
    <citation type="journal article" date="2013" name="Nat. Genet.">
        <title>The duck genome and transcriptome provide insight into an avian influenza virus reservoir species.</title>
        <authorList>
            <person name="Huang Y."/>
            <person name="Li Y."/>
            <person name="Burt D.W."/>
            <person name="Chen H."/>
            <person name="Zhang Y."/>
            <person name="Qian W."/>
            <person name="Kim H."/>
            <person name="Gan S."/>
            <person name="Zhao Y."/>
            <person name="Li J."/>
            <person name="Yi K."/>
            <person name="Feng H."/>
            <person name="Zhu P."/>
            <person name="Li B."/>
            <person name="Liu Q."/>
            <person name="Fairley S."/>
            <person name="Magor K.E."/>
            <person name="Du Z."/>
            <person name="Hu X."/>
            <person name="Goodman L."/>
            <person name="Tafer H."/>
            <person name="Vignal A."/>
            <person name="Lee T."/>
            <person name="Kim K.W."/>
            <person name="Sheng Z."/>
            <person name="An Y."/>
            <person name="Searle S."/>
            <person name="Herrero J."/>
            <person name="Groenen M.A."/>
            <person name="Crooijmans R.P."/>
            <person name="Faraut T."/>
            <person name="Cai Q."/>
            <person name="Webster R.G."/>
            <person name="Aldridge J.R."/>
            <person name="Warren W.C."/>
            <person name="Bartschat S."/>
            <person name="Kehr S."/>
            <person name="Marz M."/>
            <person name="Stadler P.F."/>
            <person name="Smith J."/>
            <person name="Kraus R.H."/>
            <person name="Zhao Y."/>
            <person name="Ren L."/>
            <person name="Fei J."/>
            <person name="Morisson M."/>
            <person name="Kaiser P."/>
            <person name="Griffin D.K."/>
            <person name="Rao M."/>
            <person name="Pitel F."/>
            <person name="Wang J."/>
            <person name="Li N."/>
        </authorList>
    </citation>
    <scope>NUCLEOTIDE SEQUENCE [LARGE SCALE GENOMIC DNA]</scope>
</reference>